<dbReference type="EMBL" id="CM047902">
    <property type="protein sequence ID" value="KAJ0096068.1"/>
    <property type="molecule type" value="Genomic_DNA"/>
</dbReference>
<reference evidence="2" key="1">
    <citation type="journal article" date="2023" name="G3 (Bethesda)">
        <title>Genome assembly and association tests identify interacting loci associated with vigor, precocity, and sex in interspecific pistachio rootstocks.</title>
        <authorList>
            <person name="Palmer W."/>
            <person name="Jacygrad E."/>
            <person name="Sagayaradj S."/>
            <person name="Cavanaugh K."/>
            <person name="Han R."/>
            <person name="Bertier L."/>
            <person name="Beede B."/>
            <person name="Kafkas S."/>
            <person name="Golino D."/>
            <person name="Preece J."/>
            <person name="Michelmore R."/>
        </authorList>
    </citation>
    <scope>NUCLEOTIDE SEQUENCE [LARGE SCALE GENOMIC DNA]</scope>
</reference>
<evidence type="ECO:0000313" key="1">
    <source>
        <dbReference type="EMBL" id="KAJ0096068.1"/>
    </source>
</evidence>
<proteinExistence type="predicted"/>
<accession>A0ACC1BB57</accession>
<organism evidence="1 2">
    <name type="scientific">Pistacia atlantica</name>
    <dbReference type="NCBI Taxonomy" id="434234"/>
    <lineage>
        <taxon>Eukaryota</taxon>
        <taxon>Viridiplantae</taxon>
        <taxon>Streptophyta</taxon>
        <taxon>Embryophyta</taxon>
        <taxon>Tracheophyta</taxon>
        <taxon>Spermatophyta</taxon>
        <taxon>Magnoliopsida</taxon>
        <taxon>eudicotyledons</taxon>
        <taxon>Gunneridae</taxon>
        <taxon>Pentapetalae</taxon>
        <taxon>rosids</taxon>
        <taxon>malvids</taxon>
        <taxon>Sapindales</taxon>
        <taxon>Anacardiaceae</taxon>
        <taxon>Pistacia</taxon>
    </lineage>
</organism>
<comment type="caution">
    <text evidence="1">The sequence shown here is derived from an EMBL/GenBank/DDBJ whole genome shotgun (WGS) entry which is preliminary data.</text>
</comment>
<dbReference type="Proteomes" id="UP001164250">
    <property type="component" value="Chromosome 6"/>
</dbReference>
<sequence length="157" mass="17724">MAASTTTNPISTPPTFQPHRHYRKKDKIVVIMGATGTGKSRLSVDLATRYFPSEIINSDKMQVYKGLDITTNKISLHERQNIPHHFLGEFDSHDGELTPLEFRHLAHLTISDIVSRKRTPFIVGGSNSFIYSLLVEGIQPKVRCFGCLQLSEFKLEI</sequence>
<keyword evidence="2" id="KW-1185">Reference proteome</keyword>
<evidence type="ECO:0000313" key="2">
    <source>
        <dbReference type="Proteomes" id="UP001164250"/>
    </source>
</evidence>
<name>A0ACC1BB57_9ROSI</name>
<gene>
    <name evidence="1" type="ORF">Patl1_14975</name>
</gene>
<protein>
    <submittedName>
        <fullName evidence="1">Uncharacterized protein</fullName>
    </submittedName>
</protein>